<dbReference type="Pfam" id="PF20259">
    <property type="entry name" value="tRNA_Me_trans_M"/>
    <property type="match status" value="1"/>
</dbReference>
<evidence type="ECO:0000256" key="4">
    <source>
        <dbReference type="ARBA" id="ARBA00022555"/>
    </source>
</evidence>
<evidence type="ECO:0000256" key="10">
    <source>
        <dbReference type="ARBA" id="ARBA00023157"/>
    </source>
</evidence>
<evidence type="ECO:0000313" key="14">
    <source>
        <dbReference type="EMBL" id="KAK9843732.1"/>
    </source>
</evidence>
<evidence type="ECO:0000259" key="13">
    <source>
        <dbReference type="Pfam" id="PF20259"/>
    </source>
</evidence>
<keyword evidence="5" id="KW-0808">Transferase</keyword>
<dbReference type="SUPFAM" id="SSF52402">
    <property type="entry name" value="Adenine nucleotide alpha hydrolases-like"/>
    <property type="match status" value="1"/>
</dbReference>
<dbReference type="PANTHER" id="PTHR43052:SF1">
    <property type="entry name" value="TRNA-5-TAURINOMETHYLURIDINE 2-SULFURTRANSFERASE"/>
    <property type="match status" value="1"/>
</dbReference>
<comment type="caution">
    <text evidence="14">The sequence shown here is derived from an EMBL/GenBank/DDBJ whole genome shotgun (WGS) entry which is preliminary data.</text>
</comment>
<dbReference type="Pfam" id="PF03054">
    <property type="entry name" value="tRNA_Me_trans"/>
    <property type="match status" value="1"/>
</dbReference>
<dbReference type="EC" id="2.8.1.14" evidence="3"/>
<evidence type="ECO:0000256" key="12">
    <source>
        <dbReference type="SAM" id="MobiDB-lite"/>
    </source>
</evidence>
<feature type="region of interest" description="Disordered" evidence="12">
    <location>
        <begin position="198"/>
        <end position="230"/>
    </location>
</feature>
<comment type="catalytic activity">
    <reaction evidence="11">
        <text>5-taurinomethyluridine(34) in tRNA + S-sulfanyl-L-cysteinyl-[protein] + AH2 + ATP = 5-taurinomethyl-2-thiouridine(34) in tRNA + L-cysteinyl-[protein] + A + AMP + diphosphate + H(+)</text>
        <dbReference type="Rhea" id="RHEA:47040"/>
        <dbReference type="Rhea" id="RHEA-COMP:10131"/>
        <dbReference type="Rhea" id="RHEA-COMP:11726"/>
        <dbReference type="Rhea" id="RHEA-COMP:11732"/>
        <dbReference type="Rhea" id="RHEA-COMP:11733"/>
        <dbReference type="ChEBI" id="CHEBI:13193"/>
        <dbReference type="ChEBI" id="CHEBI:15378"/>
        <dbReference type="ChEBI" id="CHEBI:17499"/>
        <dbReference type="ChEBI" id="CHEBI:29950"/>
        <dbReference type="ChEBI" id="CHEBI:30616"/>
        <dbReference type="ChEBI" id="CHEBI:33019"/>
        <dbReference type="ChEBI" id="CHEBI:61963"/>
        <dbReference type="ChEBI" id="CHEBI:87171"/>
        <dbReference type="ChEBI" id="CHEBI:87172"/>
        <dbReference type="ChEBI" id="CHEBI:456215"/>
        <dbReference type="EC" id="2.8.1.14"/>
    </reaction>
</comment>
<evidence type="ECO:0000256" key="2">
    <source>
        <dbReference type="ARBA" id="ARBA00006191"/>
    </source>
</evidence>
<dbReference type="GO" id="GO:0008033">
    <property type="term" value="P:tRNA processing"/>
    <property type="evidence" value="ECO:0007669"/>
    <property type="project" value="UniProtKB-KW"/>
</dbReference>
<dbReference type="GO" id="GO:0061708">
    <property type="term" value="F:tRNA-5-taurinomethyluridine 2-sulfurtransferase"/>
    <property type="evidence" value="ECO:0007669"/>
    <property type="project" value="UniProtKB-EC"/>
</dbReference>
<sequence>MPAVALGGDLGVDGELVVPALLECEDPASVLVVRDDEVGVKRYVSPEEAAAAADAAAVAAAAAGGAAAAVATRALADMMGGGLDTNAAAIACAAPRERPAWMAGNAAAFTKEQASEARAWEERERIAIRERERLLGIAAAETRALQGAAAEACAGIDEAIAALDQEGSEADRAFRRVFADAGALLPALTALYRRRALRRNGGNPNPNPPATPQAGEAPERANGSGSSARAMTPEGEAFVEPLLAPGSRPEGCSDAWCEPDGPRLRVALLLSGGVDSSLALRLLQAAGHAVTAFYLQIWFQEDFRNTWDACPWQADVDVARQVCEAAGVALEVVPLTQEYWHRVVSHCLAETRAGRTPNPDVLCNSRVKFGAFYEHLEARNAAPFDRIASGHYAQLLRLNSGSETSTSGSDAGSSDGEPAALLALTRDAVKDQTYFLAGLSRQQLARAMFPLGPLTKAEVRRLAAEAGLPNQARPDSQGICFLGKVRFGEFLREHLGTWPGALVDEESGAVLGLHDGFWFFTPGQRRGIGLPGGPWYVARKDAATNTVYVSRAYYAPDKRRDAFLAGSLNWLTLGPLSFCGPLRCKVAVFYRDSLCLGSAVIEEALETALPAAALGHEPPGGTVM</sequence>
<evidence type="ECO:0000256" key="3">
    <source>
        <dbReference type="ARBA" id="ARBA00011953"/>
    </source>
</evidence>
<evidence type="ECO:0000256" key="7">
    <source>
        <dbReference type="ARBA" id="ARBA00022741"/>
    </source>
</evidence>
<evidence type="ECO:0000256" key="1">
    <source>
        <dbReference type="ARBA" id="ARBA00003986"/>
    </source>
</evidence>
<evidence type="ECO:0000313" key="15">
    <source>
        <dbReference type="Proteomes" id="UP001445335"/>
    </source>
</evidence>
<evidence type="ECO:0000256" key="5">
    <source>
        <dbReference type="ARBA" id="ARBA00022679"/>
    </source>
</evidence>
<dbReference type="AlphaFoldDB" id="A0AAW1SCN5"/>
<keyword evidence="8" id="KW-0067">ATP-binding</keyword>
<evidence type="ECO:0000256" key="9">
    <source>
        <dbReference type="ARBA" id="ARBA00022884"/>
    </source>
</evidence>
<dbReference type="NCBIfam" id="TIGR00420">
    <property type="entry name" value="trmU"/>
    <property type="match status" value="1"/>
</dbReference>
<comment type="similarity">
    <text evidence="2">Belongs to the MnmA/TRMU family.</text>
</comment>
<keyword evidence="6" id="KW-0819">tRNA processing</keyword>
<dbReference type="InterPro" id="IPR051305">
    <property type="entry name" value="tRNA_2-thiouridylase_MnmA"/>
</dbReference>
<evidence type="ECO:0000256" key="11">
    <source>
        <dbReference type="ARBA" id="ARBA00049564"/>
    </source>
</evidence>
<dbReference type="GO" id="GO:0005524">
    <property type="term" value="F:ATP binding"/>
    <property type="evidence" value="ECO:0007669"/>
    <property type="project" value="UniProtKB-KW"/>
</dbReference>
<comment type="function">
    <text evidence="1">Catalyzes the 2-thiolation of uridine at the wobble position (U34) of mitochondrial tRNA(Lys), tRNA(Glu) and tRNA(Gln). Required for the formation of 5-taurinomethyl-2-thiouridine (tm5s2U) of mitochondrial tRNA(Lys), tRNA(Glu), and tRNA(Gln) at the wobble position. ATP is required to activate the C2 atom of the wobble base.</text>
</comment>
<dbReference type="PANTHER" id="PTHR43052">
    <property type="match status" value="1"/>
</dbReference>
<dbReference type="InterPro" id="IPR023382">
    <property type="entry name" value="MnmA-like_central_sf"/>
</dbReference>
<keyword evidence="15" id="KW-1185">Reference proteome</keyword>
<protein>
    <recommendedName>
        <fullName evidence="3">tRNA-5-taurinomethyluridine 2-sulfurtransferase</fullName>
        <ecNumber evidence="3">2.8.1.14</ecNumber>
    </recommendedName>
</protein>
<dbReference type="EMBL" id="JALJOU010000005">
    <property type="protein sequence ID" value="KAK9843732.1"/>
    <property type="molecule type" value="Genomic_DNA"/>
</dbReference>
<accession>A0AAW1SCN5</accession>
<keyword evidence="10" id="KW-1015">Disulfide bond</keyword>
<feature type="domain" description="tRNA-specific 2-thiouridylase MnmA-like central" evidence="13">
    <location>
        <begin position="489"/>
        <end position="551"/>
    </location>
</feature>
<dbReference type="Gene3D" id="2.30.30.280">
    <property type="entry name" value="Adenine nucleotide alpha hydrolases-like domains"/>
    <property type="match status" value="1"/>
</dbReference>
<dbReference type="InterPro" id="IPR014729">
    <property type="entry name" value="Rossmann-like_a/b/a_fold"/>
</dbReference>
<dbReference type="GO" id="GO:0000049">
    <property type="term" value="F:tRNA binding"/>
    <property type="evidence" value="ECO:0007669"/>
    <property type="project" value="UniProtKB-KW"/>
</dbReference>
<keyword evidence="4" id="KW-0820">tRNA-binding</keyword>
<dbReference type="InterPro" id="IPR004506">
    <property type="entry name" value="MnmA-like"/>
</dbReference>
<dbReference type="Proteomes" id="UP001445335">
    <property type="component" value="Unassembled WGS sequence"/>
</dbReference>
<dbReference type="Pfam" id="PF25828">
    <property type="entry name" value="CC_Cfap43"/>
    <property type="match status" value="1"/>
</dbReference>
<dbReference type="InterPro" id="IPR046884">
    <property type="entry name" value="MnmA-like_central"/>
</dbReference>
<dbReference type="CDD" id="cd01998">
    <property type="entry name" value="MnmA_TRMU-like"/>
    <property type="match status" value="1"/>
</dbReference>
<proteinExistence type="inferred from homology"/>
<gene>
    <name evidence="14" type="ORF">WJX81_003952</name>
</gene>
<name>A0AAW1SCN5_9CHLO</name>
<keyword evidence="7" id="KW-0547">Nucleotide-binding</keyword>
<evidence type="ECO:0000256" key="8">
    <source>
        <dbReference type="ARBA" id="ARBA00022840"/>
    </source>
</evidence>
<evidence type="ECO:0000256" key="6">
    <source>
        <dbReference type="ARBA" id="ARBA00022694"/>
    </source>
</evidence>
<dbReference type="Gene3D" id="3.40.50.620">
    <property type="entry name" value="HUPs"/>
    <property type="match status" value="1"/>
</dbReference>
<organism evidence="14 15">
    <name type="scientific">Elliptochloris bilobata</name>
    <dbReference type="NCBI Taxonomy" id="381761"/>
    <lineage>
        <taxon>Eukaryota</taxon>
        <taxon>Viridiplantae</taxon>
        <taxon>Chlorophyta</taxon>
        <taxon>core chlorophytes</taxon>
        <taxon>Trebouxiophyceae</taxon>
        <taxon>Trebouxiophyceae incertae sedis</taxon>
        <taxon>Elliptochloris clade</taxon>
        <taxon>Elliptochloris</taxon>
    </lineage>
</organism>
<reference evidence="14 15" key="1">
    <citation type="journal article" date="2024" name="Nat. Commun.">
        <title>Phylogenomics reveals the evolutionary origins of lichenization in chlorophyte algae.</title>
        <authorList>
            <person name="Puginier C."/>
            <person name="Libourel C."/>
            <person name="Otte J."/>
            <person name="Skaloud P."/>
            <person name="Haon M."/>
            <person name="Grisel S."/>
            <person name="Petersen M."/>
            <person name="Berrin J.G."/>
            <person name="Delaux P.M."/>
            <person name="Dal Grande F."/>
            <person name="Keller J."/>
        </authorList>
    </citation>
    <scope>NUCLEOTIDE SEQUENCE [LARGE SCALE GENOMIC DNA]</scope>
    <source>
        <strain evidence="14 15">SAG 245.80</strain>
    </source>
</reference>
<keyword evidence="9" id="KW-0694">RNA-binding</keyword>